<reference evidence="1 2" key="1">
    <citation type="submission" date="2024-05" db="EMBL/GenBank/DDBJ databases">
        <title>Genome sequencing and assembly of Indian major carp, Cirrhinus mrigala (Hamilton, 1822).</title>
        <authorList>
            <person name="Mohindra V."/>
            <person name="Chowdhury L.M."/>
            <person name="Lal K."/>
            <person name="Jena J.K."/>
        </authorList>
    </citation>
    <scope>NUCLEOTIDE SEQUENCE [LARGE SCALE GENOMIC DNA]</scope>
    <source>
        <strain evidence="1">CM1030</strain>
        <tissue evidence="1">Blood</tissue>
    </source>
</reference>
<protein>
    <submittedName>
        <fullName evidence="1">Uncharacterized protein</fullName>
    </submittedName>
</protein>
<sequence>MDYTGTVPWRLVASSKTGTVRALKDFQRLLALKAGASSVMIGPASHAASPILALLVNHGAASAYQLLRAAAGFSGPENLPAFLPALKGHHILVQSDNTTMVAHINHQGGLRSHSLYRMAQCLLFWTQNELLSIRAVHVPGSLSLGADILSRGNVAPGEWRLHPHMVQKIWSVFGRAEMGAFAALCE</sequence>
<dbReference type="PANTHER" id="PTHR33050">
    <property type="entry name" value="REVERSE TRANSCRIPTASE DOMAIN-CONTAINING PROTEIN"/>
    <property type="match status" value="1"/>
</dbReference>
<dbReference type="Proteomes" id="UP001529510">
    <property type="component" value="Unassembled WGS sequence"/>
</dbReference>
<proteinExistence type="predicted"/>
<gene>
    <name evidence="1" type="ORF">M9458_026125</name>
</gene>
<dbReference type="InterPro" id="IPR052055">
    <property type="entry name" value="Hepadnavirus_pol/RT"/>
</dbReference>
<dbReference type="PANTHER" id="PTHR33050:SF7">
    <property type="entry name" value="RIBONUCLEASE H"/>
    <property type="match status" value="1"/>
</dbReference>
<comment type="caution">
    <text evidence="1">The sequence shown here is derived from an EMBL/GenBank/DDBJ whole genome shotgun (WGS) entry which is preliminary data.</text>
</comment>
<dbReference type="AlphaFoldDB" id="A0ABD0PUY7"/>
<evidence type="ECO:0000313" key="1">
    <source>
        <dbReference type="EMBL" id="KAL0177231.1"/>
    </source>
</evidence>
<dbReference type="EMBL" id="JAMKFB020000013">
    <property type="protein sequence ID" value="KAL0177231.1"/>
    <property type="molecule type" value="Genomic_DNA"/>
</dbReference>
<feature type="non-terminal residue" evidence="1">
    <location>
        <position position="186"/>
    </location>
</feature>
<keyword evidence="2" id="KW-1185">Reference proteome</keyword>
<accession>A0ABD0PUY7</accession>
<name>A0ABD0PUY7_CIRMR</name>
<organism evidence="1 2">
    <name type="scientific">Cirrhinus mrigala</name>
    <name type="common">Mrigala</name>
    <dbReference type="NCBI Taxonomy" id="683832"/>
    <lineage>
        <taxon>Eukaryota</taxon>
        <taxon>Metazoa</taxon>
        <taxon>Chordata</taxon>
        <taxon>Craniata</taxon>
        <taxon>Vertebrata</taxon>
        <taxon>Euteleostomi</taxon>
        <taxon>Actinopterygii</taxon>
        <taxon>Neopterygii</taxon>
        <taxon>Teleostei</taxon>
        <taxon>Ostariophysi</taxon>
        <taxon>Cypriniformes</taxon>
        <taxon>Cyprinidae</taxon>
        <taxon>Labeoninae</taxon>
        <taxon>Labeonini</taxon>
        <taxon>Cirrhinus</taxon>
    </lineage>
</organism>
<dbReference type="CDD" id="cd09275">
    <property type="entry name" value="RNase_HI_RT_DIRS1"/>
    <property type="match status" value="1"/>
</dbReference>
<evidence type="ECO:0000313" key="2">
    <source>
        <dbReference type="Proteomes" id="UP001529510"/>
    </source>
</evidence>